<keyword evidence="3" id="KW-1185">Reference proteome</keyword>
<sequence>MNSFNSTEILSESSVIRYLFGSYQHPYPGVGSCTVFQQESVGQLGLLKPDESRRVSFTNLKTGPNGLAPPINVVYLHQLFIIVGTTHKRGLSPPTHHRWHHHHSHRCQNTHLPKSHTQSLSPRLPPPAPPSHSPTLAL</sequence>
<feature type="compositionally biased region" description="Pro residues" evidence="1">
    <location>
        <begin position="123"/>
        <end position="132"/>
    </location>
</feature>
<organism evidence="2 3">
    <name type="scientific">Helianthus annuus</name>
    <name type="common">Common sunflower</name>
    <dbReference type="NCBI Taxonomy" id="4232"/>
    <lineage>
        <taxon>Eukaryota</taxon>
        <taxon>Viridiplantae</taxon>
        <taxon>Streptophyta</taxon>
        <taxon>Embryophyta</taxon>
        <taxon>Tracheophyta</taxon>
        <taxon>Spermatophyta</taxon>
        <taxon>Magnoliopsida</taxon>
        <taxon>eudicotyledons</taxon>
        <taxon>Gunneridae</taxon>
        <taxon>Pentapetalae</taxon>
        <taxon>asterids</taxon>
        <taxon>campanulids</taxon>
        <taxon>Asterales</taxon>
        <taxon>Asteraceae</taxon>
        <taxon>Asteroideae</taxon>
        <taxon>Heliantheae alliance</taxon>
        <taxon>Heliantheae</taxon>
        <taxon>Helianthus</taxon>
    </lineage>
</organism>
<protein>
    <submittedName>
        <fullName evidence="2">Uncharacterized protein</fullName>
    </submittedName>
</protein>
<dbReference type="InParanoid" id="A0A251T1K9"/>
<dbReference type="EMBL" id="CM007901">
    <property type="protein sequence ID" value="OTG04988.1"/>
    <property type="molecule type" value="Genomic_DNA"/>
</dbReference>
<dbReference type="AlphaFoldDB" id="A0A251T1K9"/>
<feature type="compositionally biased region" description="Polar residues" evidence="1">
    <location>
        <begin position="109"/>
        <end position="118"/>
    </location>
</feature>
<evidence type="ECO:0000313" key="2">
    <source>
        <dbReference type="EMBL" id="OTG04988.1"/>
    </source>
</evidence>
<accession>A0A251T1K9</accession>
<reference evidence="3" key="1">
    <citation type="journal article" date="2017" name="Nature">
        <title>The sunflower genome provides insights into oil metabolism, flowering and Asterid evolution.</title>
        <authorList>
            <person name="Badouin H."/>
            <person name="Gouzy J."/>
            <person name="Grassa C.J."/>
            <person name="Murat F."/>
            <person name="Staton S.E."/>
            <person name="Cottret L."/>
            <person name="Lelandais-Briere C."/>
            <person name="Owens G.L."/>
            <person name="Carrere S."/>
            <person name="Mayjonade B."/>
            <person name="Legrand L."/>
            <person name="Gill N."/>
            <person name="Kane N.C."/>
            <person name="Bowers J.E."/>
            <person name="Hubner S."/>
            <person name="Bellec A."/>
            <person name="Berard A."/>
            <person name="Berges H."/>
            <person name="Blanchet N."/>
            <person name="Boniface M.C."/>
            <person name="Brunel D."/>
            <person name="Catrice O."/>
            <person name="Chaidir N."/>
            <person name="Claudel C."/>
            <person name="Donnadieu C."/>
            <person name="Faraut T."/>
            <person name="Fievet G."/>
            <person name="Helmstetter N."/>
            <person name="King M."/>
            <person name="Knapp S.J."/>
            <person name="Lai Z."/>
            <person name="Le Paslier M.C."/>
            <person name="Lippi Y."/>
            <person name="Lorenzon L."/>
            <person name="Mandel J.R."/>
            <person name="Marage G."/>
            <person name="Marchand G."/>
            <person name="Marquand E."/>
            <person name="Bret-Mestries E."/>
            <person name="Morien E."/>
            <person name="Nambeesan S."/>
            <person name="Nguyen T."/>
            <person name="Pegot-Espagnet P."/>
            <person name="Pouilly N."/>
            <person name="Raftis F."/>
            <person name="Sallet E."/>
            <person name="Schiex T."/>
            <person name="Thomas J."/>
            <person name="Vandecasteele C."/>
            <person name="Vares D."/>
            <person name="Vear F."/>
            <person name="Vautrin S."/>
            <person name="Crespi M."/>
            <person name="Mangin B."/>
            <person name="Burke J.M."/>
            <person name="Salse J."/>
            <person name="Munos S."/>
            <person name="Vincourt P."/>
            <person name="Rieseberg L.H."/>
            <person name="Langlade N.B."/>
        </authorList>
    </citation>
    <scope>NUCLEOTIDE SEQUENCE [LARGE SCALE GENOMIC DNA]</scope>
    <source>
        <strain evidence="3">cv. SF193</strain>
    </source>
</reference>
<evidence type="ECO:0000313" key="3">
    <source>
        <dbReference type="Proteomes" id="UP000215914"/>
    </source>
</evidence>
<feature type="region of interest" description="Disordered" evidence="1">
    <location>
        <begin position="91"/>
        <end position="138"/>
    </location>
</feature>
<gene>
    <name evidence="2" type="ORF">HannXRQ_Chr12g0368531</name>
</gene>
<proteinExistence type="predicted"/>
<name>A0A251T1K9_HELAN</name>
<feature type="compositionally biased region" description="Basic residues" evidence="1">
    <location>
        <begin position="91"/>
        <end position="108"/>
    </location>
</feature>
<evidence type="ECO:0000256" key="1">
    <source>
        <dbReference type="SAM" id="MobiDB-lite"/>
    </source>
</evidence>
<dbReference type="Proteomes" id="UP000215914">
    <property type="component" value="Chromosome 12"/>
</dbReference>